<protein>
    <submittedName>
        <fullName evidence="1">Uncharacterized protein</fullName>
    </submittedName>
</protein>
<dbReference type="EMBL" id="CM020618">
    <property type="protein sequence ID" value="KAK1858709.1"/>
    <property type="molecule type" value="Genomic_DNA"/>
</dbReference>
<reference evidence="1" key="1">
    <citation type="submission" date="2019-11" db="EMBL/GenBank/DDBJ databases">
        <title>Nori genome reveals adaptations in red seaweeds to the harsh intertidal environment.</title>
        <authorList>
            <person name="Wang D."/>
            <person name="Mao Y."/>
        </authorList>
    </citation>
    <scope>NUCLEOTIDE SEQUENCE</scope>
    <source>
        <tissue evidence="1">Gametophyte</tissue>
    </source>
</reference>
<evidence type="ECO:0000313" key="2">
    <source>
        <dbReference type="Proteomes" id="UP000798662"/>
    </source>
</evidence>
<name>A0ACC3BL53_PYRYE</name>
<organism evidence="1 2">
    <name type="scientific">Pyropia yezoensis</name>
    <name type="common">Susabi-nori</name>
    <name type="synonym">Porphyra yezoensis</name>
    <dbReference type="NCBI Taxonomy" id="2788"/>
    <lineage>
        <taxon>Eukaryota</taxon>
        <taxon>Rhodophyta</taxon>
        <taxon>Bangiophyceae</taxon>
        <taxon>Bangiales</taxon>
        <taxon>Bangiaceae</taxon>
        <taxon>Pyropia</taxon>
    </lineage>
</organism>
<comment type="caution">
    <text evidence="1">The sequence shown here is derived from an EMBL/GenBank/DDBJ whole genome shotgun (WGS) entry which is preliminary data.</text>
</comment>
<gene>
    <name evidence="1" type="ORF">I4F81_001310</name>
</gene>
<sequence length="224" mass="23398">MARARFSSFGLPRRDPSRTQVPAAAAHAPLPCLVPIVHHCTVAHWPTTHPTLHHLSFFLCLLPRHPSSPSPPPSPPCLTHSFSTMDERPTAGWSTTSAPKTGSSTPSAHAPPAPPAPAATVAPSSTPSRPPMADSAGPSALAPPVPPSPSATVASSAPPPRPPMPTSAIPSALLPPIAPSPPAPVAPSSTPPRPRRRKGDGVRVFRDGRGRRWSPWADAREWIL</sequence>
<accession>A0ACC3BL53</accession>
<keyword evidence="2" id="KW-1185">Reference proteome</keyword>
<proteinExistence type="predicted"/>
<dbReference type="Proteomes" id="UP000798662">
    <property type="component" value="Chromosome 1"/>
</dbReference>
<evidence type="ECO:0000313" key="1">
    <source>
        <dbReference type="EMBL" id="KAK1858709.1"/>
    </source>
</evidence>